<dbReference type="Proteomes" id="UP000004393">
    <property type="component" value="Unassembled WGS sequence"/>
</dbReference>
<dbReference type="AlphaFoldDB" id="A0AA87FEQ1"/>
<evidence type="ECO:0000313" key="1">
    <source>
        <dbReference type="EMBL" id="EHG27221.1"/>
    </source>
</evidence>
<keyword evidence="2" id="KW-1185">Reference proteome</keyword>
<protein>
    <submittedName>
        <fullName evidence="1">Uncharacterized protein</fullName>
    </submittedName>
</protein>
<accession>A0AA87FEQ1</accession>
<sequence length="68" mass="7972">MIYLVILASFHPQQKRQTNSIDPIQIGVISLIDSPHKSLVYTEIYEVFFVFCLSTNREKPLKMRNMTK</sequence>
<name>A0AA87FEQ1_9ENTE</name>
<organism evidence="1 2">
    <name type="scientific">Enterococcus saccharolyticus 30_1</name>
    <dbReference type="NCBI Taxonomy" id="742813"/>
    <lineage>
        <taxon>Bacteria</taxon>
        <taxon>Bacillati</taxon>
        <taxon>Bacillota</taxon>
        <taxon>Bacilli</taxon>
        <taxon>Lactobacillales</taxon>
        <taxon>Enterococcaceae</taxon>
        <taxon>Enterococcus</taxon>
    </lineage>
</organism>
<comment type="caution">
    <text evidence="1">The sequence shown here is derived from an EMBL/GenBank/DDBJ whole genome shotgun (WGS) entry which is preliminary data.</text>
</comment>
<dbReference type="EMBL" id="ADLY01000041">
    <property type="protein sequence ID" value="EHG27221.1"/>
    <property type="molecule type" value="Genomic_DNA"/>
</dbReference>
<gene>
    <name evidence="1" type="ORF">HMPREF9478_02431</name>
</gene>
<evidence type="ECO:0000313" key="2">
    <source>
        <dbReference type="Proteomes" id="UP000004393"/>
    </source>
</evidence>
<proteinExistence type="predicted"/>
<reference evidence="1 2" key="1">
    <citation type="submission" date="2011-10" db="EMBL/GenBank/DDBJ databases">
        <title>The Genome Sequence of Enterococcus saccharolyticus 30_1.</title>
        <authorList>
            <consortium name="The Broad Institute Genome Sequencing Platform"/>
            <person name="Earl A."/>
            <person name="Ward D."/>
            <person name="Feldgarden M."/>
            <person name="Gevers D."/>
            <person name="Daigneault M."/>
            <person name="Strauss J."/>
            <person name="Allen-Vercoe E."/>
            <person name="Young S.K."/>
            <person name="Zeng Q."/>
            <person name="Gargeya S."/>
            <person name="Fitzgerald M."/>
            <person name="Haas B."/>
            <person name="Abouelleil A."/>
            <person name="Alvarado L."/>
            <person name="Arachchi H.M."/>
            <person name="Berlin A."/>
            <person name="Brown A."/>
            <person name="Chapman S.B."/>
            <person name="Chen Z."/>
            <person name="Dunbar C."/>
            <person name="Freedman E."/>
            <person name="Gearin G."/>
            <person name="Gellesch M."/>
            <person name="Goldberg J."/>
            <person name="Griggs A."/>
            <person name="Gujja S."/>
            <person name="Heiman D."/>
            <person name="Howarth C."/>
            <person name="Larson L."/>
            <person name="Lui A."/>
            <person name="MacDonald P.J.P."/>
            <person name="Montmayeur A."/>
            <person name="Murphy C."/>
            <person name="Neiman D."/>
            <person name="Pearson M."/>
            <person name="Priest M."/>
            <person name="Roberts A."/>
            <person name="Saif S."/>
            <person name="Shea T."/>
            <person name="Shenoy N."/>
            <person name="Sisk P."/>
            <person name="Stolte C."/>
            <person name="Sykes S."/>
            <person name="Wortman J."/>
            <person name="Nusbaum C."/>
            <person name="Birren B."/>
        </authorList>
    </citation>
    <scope>NUCLEOTIDE SEQUENCE [LARGE SCALE GENOMIC DNA]</scope>
    <source>
        <strain evidence="1 2">30_1</strain>
    </source>
</reference>